<protein>
    <recommendedName>
        <fullName evidence="3">GTP cyclohydrolase 1 type 2 homolog</fullName>
    </recommendedName>
</protein>
<proteinExistence type="inferred from homology"/>
<comment type="similarity">
    <text evidence="1">Belongs to the GTP cyclohydrolase I type 2/NIF3 family.</text>
</comment>
<evidence type="ECO:0000256" key="1">
    <source>
        <dbReference type="ARBA" id="ARBA00006964"/>
    </source>
</evidence>
<comment type="subunit">
    <text evidence="2">Homohexamer.</text>
</comment>
<evidence type="ECO:0000313" key="6">
    <source>
        <dbReference type="EMBL" id="OKL47319.1"/>
    </source>
</evidence>
<dbReference type="Pfam" id="PF01784">
    <property type="entry name" value="DUF34_NIF3"/>
    <property type="match status" value="1"/>
</dbReference>
<reference evidence="6 7" key="1">
    <citation type="submission" date="2016-11" db="EMBL/GenBank/DDBJ databases">
        <title>Actinomyces gypaetusis sp. nov. isolated from the vulture Gypaetus barbatus in Qinghai Tibet Plateau China.</title>
        <authorList>
            <person name="Meng X."/>
        </authorList>
    </citation>
    <scope>NUCLEOTIDE SEQUENCE [LARGE SCALE GENOMIC DNA]</scope>
    <source>
        <strain evidence="6 7">VUL4_2</strain>
    </source>
</reference>
<dbReference type="RefSeq" id="WP_073709550.1">
    <property type="nucleotide sequence ID" value="NZ_MQSV01000004.1"/>
</dbReference>
<feature type="binding site" evidence="5">
    <location>
        <position position="73"/>
    </location>
    <ligand>
        <name>a divalent metal cation</name>
        <dbReference type="ChEBI" id="CHEBI:60240"/>
        <label>1</label>
    </ligand>
</feature>
<dbReference type="Gene3D" id="3.40.1390.30">
    <property type="entry name" value="NIF3 (NGG1p interacting factor 3)-like"/>
    <property type="match status" value="2"/>
</dbReference>
<dbReference type="PANTHER" id="PTHR13799:SF14">
    <property type="entry name" value="GTP CYCLOHYDROLASE 1 TYPE 2 HOMOLOG"/>
    <property type="match status" value="1"/>
</dbReference>
<dbReference type="InterPro" id="IPR036069">
    <property type="entry name" value="DUF34/NIF3_sf"/>
</dbReference>
<keyword evidence="7" id="KW-1185">Reference proteome</keyword>
<feature type="binding site" evidence="5">
    <location>
        <position position="111"/>
    </location>
    <ligand>
        <name>a divalent metal cation</name>
        <dbReference type="ChEBI" id="CHEBI:60240"/>
        <label>1</label>
    </ligand>
</feature>
<dbReference type="PANTHER" id="PTHR13799">
    <property type="entry name" value="NGG1 INTERACTING FACTOR 3"/>
    <property type="match status" value="1"/>
</dbReference>
<evidence type="ECO:0000256" key="4">
    <source>
        <dbReference type="ARBA" id="ARBA00022723"/>
    </source>
</evidence>
<keyword evidence="4 5" id="KW-0479">Metal-binding</keyword>
<gene>
    <name evidence="6" type="ORF">BSR29_06025</name>
</gene>
<comment type="caution">
    <text evidence="6">The sequence shown here is derived from an EMBL/GenBank/DDBJ whole genome shotgun (WGS) entry which is preliminary data.</text>
</comment>
<dbReference type="FunFam" id="3.40.1390.30:FF:000001">
    <property type="entry name" value="GTP cyclohydrolase 1 type 2"/>
    <property type="match status" value="1"/>
</dbReference>
<dbReference type="GO" id="GO:0046872">
    <property type="term" value="F:metal ion binding"/>
    <property type="evidence" value="ECO:0007669"/>
    <property type="project" value="UniProtKB-KW"/>
</dbReference>
<dbReference type="AlphaFoldDB" id="A0A1Q5PL01"/>
<feature type="binding site" evidence="5">
    <location>
        <position position="239"/>
    </location>
    <ligand>
        <name>a divalent metal cation</name>
        <dbReference type="ChEBI" id="CHEBI:60240"/>
        <label>1</label>
    </ligand>
</feature>
<dbReference type="SUPFAM" id="SSF102705">
    <property type="entry name" value="NIF3 (NGG1p interacting factor 3)-like"/>
    <property type="match status" value="1"/>
</dbReference>
<feature type="binding site" evidence="5">
    <location>
        <position position="72"/>
    </location>
    <ligand>
        <name>a divalent metal cation</name>
        <dbReference type="ChEBI" id="CHEBI:60240"/>
        <label>1</label>
    </ligand>
</feature>
<sequence length="284" mass="30322">MSKELDKVATLAEVRTILDSLYPPELAEDWDRVGLICGDPAAPVRRILLALDPVQETVSEALTGQYDLLFTHHPLYLRGTSFVPVDDPKGKLIHQLISGGCALFNAHTNADVAQFGVAQALAEAVGLKDSEPLIPSGNDTHPGLGRVGKLPQPIPFREFAQRVANALPAGPQGLLVGGELAAQVQTIAVSGGAGDSLLADARAAGADVFLTADLRHHPASEHLEGGRPFLLCGSHWATEVVWCELAQKALQERFQECGFNIEVVVSKAVTEPWVLWLPTGEGEQ</sequence>
<feature type="binding site" evidence="5">
    <location>
        <position position="235"/>
    </location>
    <ligand>
        <name>a divalent metal cation</name>
        <dbReference type="ChEBI" id="CHEBI:60240"/>
        <label>1</label>
    </ligand>
</feature>
<dbReference type="InterPro" id="IPR002678">
    <property type="entry name" value="DUF34/NIF3"/>
</dbReference>
<organism evidence="6 7">
    <name type="scientific">Boudabousia liubingyangii</name>
    <dbReference type="NCBI Taxonomy" id="1921764"/>
    <lineage>
        <taxon>Bacteria</taxon>
        <taxon>Bacillati</taxon>
        <taxon>Actinomycetota</taxon>
        <taxon>Actinomycetes</taxon>
        <taxon>Actinomycetales</taxon>
        <taxon>Actinomycetaceae</taxon>
        <taxon>Boudabousia</taxon>
    </lineage>
</organism>
<dbReference type="STRING" id="1921764.BSR28_08255"/>
<name>A0A1Q5PL01_9ACTO</name>
<dbReference type="OrthoDB" id="9795763at2"/>
<dbReference type="GO" id="GO:0005737">
    <property type="term" value="C:cytoplasm"/>
    <property type="evidence" value="ECO:0007669"/>
    <property type="project" value="TreeGrafter"/>
</dbReference>
<evidence type="ECO:0000256" key="3">
    <source>
        <dbReference type="ARBA" id="ARBA00022112"/>
    </source>
</evidence>
<evidence type="ECO:0000256" key="2">
    <source>
        <dbReference type="ARBA" id="ARBA00011643"/>
    </source>
</evidence>
<evidence type="ECO:0000256" key="5">
    <source>
        <dbReference type="PIRSR" id="PIRSR602678-1"/>
    </source>
</evidence>
<evidence type="ECO:0000313" key="7">
    <source>
        <dbReference type="Proteomes" id="UP000186785"/>
    </source>
</evidence>
<accession>A0A1Q5PL01</accession>
<dbReference type="EMBL" id="MQSV01000004">
    <property type="protein sequence ID" value="OKL47319.1"/>
    <property type="molecule type" value="Genomic_DNA"/>
</dbReference>
<dbReference type="Proteomes" id="UP000186785">
    <property type="component" value="Unassembled WGS sequence"/>
</dbReference>
<dbReference type="NCBIfam" id="TIGR00486">
    <property type="entry name" value="YbgI_SA1388"/>
    <property type="match status" value="1"/>
</dbReference>